<dbReference type="EMBL" id="KZ084136">
    <property type="protein sequence ID" value="OSC98571.1"/>
    <property type="molecule type" value="Genomic_DNA"/>
</dbReference>
<reference evidence="1 2" key="1">
    <citation type="journal article" date="2015" name="Biotechnol. Biofuels">
        <title>Enhanced degradation of softwood versus hardwood by the white-rot fungus Pycnoporus coccineus.</title>
        <authorList>
            <person name="Couturier M."/>
            <person name="Navarro D."/>
            <person name="Chevret D."/>
            <person name="Henrissat B."/>
            <person name="Piumi F."/>
            <person name="Ruiz-Duenas F.J."/>
            <person name="Martinez A.T."/>
            <person name="Grigoriev I.V."/>
            <person name="Riley R."/>
            <person name="Lipzen A."/>
            <person name="Berrin J.G."/>
            <person name="Master E.R."/>
            <person name="Rosso M.N."/>
        </authorList>
    </citation>
    <scope>NUCLEOTIDE SEQUENCE [LARGE SCALE GENOMIC DNA]</scope>
    <source>
        <strain evidence="1 2">BRFM310</strain>
    </source>
</reference>
<organism evidence="1 2">
    <name type="scientific">Trametes coccinea (strain BRFM310)</name>
    <name type="common">Pycnoporus coccineus</name>
    <dbReference type="NCBI Taxonomy" id="1353009"/>
    <lineage>
        <taxon>Eukaryota</taxon>
        <taxon>Fungi</taxon>
        <taxon>Dikarya</taxon>
        <taxon>Basidiomycota</taxon>
        <taxon>Agaricomycotina</taxon>
        <taxon>Agaricomycetes</taxon>
        <taxon>Polyporales</taxon>
        <taxon>Polyporaceae</taxon>
        <taxon>Trametes</taxon>
    </lineage>
</organism>
<gene>
    <name evidence="1" type="ORF">PYCCODRAFT_971715</name>
</gene>
<protein>
    <submittedName>
        <fullName evidence="1">Uncharacterized protein</fullName>
    </submittedName>
</protein>
<evidence type="ECO:0000313" key="1">
    <source>
        <dbReference type="EMBL" id="OSC98571.1"/>
    </source>
</evidence>
<dbReference type="Proteomes" id="UP000193067">
    <property type="component" value="Unassembled WGS sequence"/>
</dbReference>
<accession>A0A1Y2IFA9</accession>
<evidence type="ECO:0000313" key="2">
    <source>
        <dbReference type="Proteomes" id="UP000193067"/>
    </source>
</evidence>
<proteinExistence type="predicted"/>
<name>A0A1Y2IFA9_TRAC3</name>
<dbReference type="AlphaFoldDB" id="A0A1Y2IFA9"/>
<keyword evidence="2" id="KW-1185">Reference proteome</keyword>
<sequence length="124" mass="14103">MYRFFSSCVFKVIHGAPDLVMAPNYQPSFCLLPHRSSGTVVKKFSEARNVPQLTGQITKTDLRSSPDGGSQQWLSILREVRVRRIAGFCFCFLPPNRRAMTSLHARRQGEWEVLLCRNAYSAPL</sequence>